<comment type="caution">
    <text evidence="13">The sequence shown here is derived from an EMBL/GenBank/DDBJ whole genome shotgun (WGS) entry which is preliminary data.</text>
</comment>
<dbReference type="InterPro" id="IPR052256">
    <property type="entry name" value="E3_ubiquitin-ligase_CHFR"/>
</dbReference>
<keyword evidence="10" id="KW-0131">Cell cycle</keyword>
<dbReference type="InterPro" id="IPR018957">
    <property type="entry name" value="Znf_C3HC4_RING-type"/>
</dbReference>
<comment type="subcellular location">
    <subcellularLocation>
        <location evidence="1">Nucleus</location>
    </subcellularLocation>
</comment>
<dbReference type="OMA" id="HNPICDQ"/>
<dbReference type="AlphaFoldDB" id="A0AA38L0B9"/>
<organism evidence="13 14">
    <name type="scientific">Taxus chinensis</name>
    <name type="common">Chinese yew</name>
    <name type="synonym">Taxus wallichiana var. chinensis</name>
    <dbReference type="NCBI Taxonomy" id="29808"/>
    <lineage>
        <taxon>Eukaryota</taxon>
        <taxon>Viridiplantae</taxon>
        <taxon>Streptophyta</taxon>
        <taxon>Embryophyta</taxon>
        <taxon>Tracheophyta</taxon>
        <taxon>Spermatophyta</taxon>
        <taxon>Pinopsida</taxon>
        <taxon>Pinidae</taxon>
        <taxon>Conifers II</taxon>
        <taxon>Cupressales</taxon>
        <taxon>Taxaceae</taxon>
        <taxon>Taxus</taxon>
    </lineage>
</organism>
<keyword evidence="2" id="KW-0132">Cell division</keyword>
<evidence type="ECO:0000256" key="9">
    <source>
        <dbReference type="ARBA" id="ARBA00023242"/>
    </source>
</evidence>
<dbReference type="Gene3D" id="3.30.40.140">
    <property type="match status" value="1"/>
</dbReference>
<dbReference type="GO" id="GO:0006511">
    <property type="term" value="P:ubiquitin-dependent protein catabolic process"/>
    <property type="evidence" value="ECO:0007669"/>
    <property type="project" value="TreeGrafter"/>
</dbReference>
<keyword evidence="5 11" id="KW-0863">Zinc-finger</keyword>
<accession>A0AA38L0B9</accession>
<keyword evidence="14" id="KW-1185">Reference proteome</keyword>
<keyword evidence="4" id="KW-0479">Metal-binding</keyword>
<reference evidence="13 14" key="1">
    <citation type="journal article" date="2021" name="Nat. Plants">
        <title>The Taxus genome provides insights into paclitaxel biosynthesis.</title>
        <authorList>
            <person name="Xiong X."/>
            <person name="Gou J."/>
            <person name="Liao Q."/>
            <person name="Li Y."/>
            <person name="Zhou Q."/>
            <person name="Bi G."/>
            <person name="Li C."/>
            <person name="Du R."/>
            <person name="Wang X."/>
            <person name="Sun T."/>
            <person name="Guo L."/>
            <person name="Liang H."/>
            <person name="Lu P."/>
            <person name="Wu Y."/>
            <person name="Zhang Z."/>
            <person name="Ro D.K."/>
            <person name="Shang Y."/>
            <person name="Huang S."/>
            <person name="Yan J."/>
        </authorList>
    </citation>
    <scope>NUCLEOTIDE SEQUENCE [LARGE SCALE GENOMIC DNA]</scope>
    <source>
        <strain evidence="13">Ta-2019</strain>
    </source>
</reference>
<dbReference type="EMBL" id="JAHRHJ020000007">
    <property type="protein sequence ID" value="KAH9307612.1"/>
    <property type="molecule type" value="Genomic_DNA"/>
</dbReference>
<dbReference type="SUPFAM" id="SSF57850">
    <property type="entry name" value="RING/U-box"/>
    <property type="match status" value="1"/>
</dbReference>
<feature type="domain" description="RING-type" evidence="12">
    <location>
        <begin position="114"/>
        <end position="159"/>
    </location>
</feature>
<evidence type="ECO:0000256" key="8">
    <source>
        <dbReference type="ARBA" id="ARBA00022833"/>
    </source>
</evidence>
<evidence type="ECO:0000256" key="4">
    <source>
        <dbReference type="ARBA" id="ARBA00022723"/>
    </source>
</evidence>
<evidence type="ECO:0000256" key="1">
    <source>
        <dbReference type="ARBA" id="ARBA00004123"/>
    </source>
</evidence>
<dbReference type="Proteomes" id="UP000824469">
    <property type="component" value="Unassembled WGS sequence"/>
</dbReference>
<dbReference type="InterPro" id="IPR008984">
    <property type="entry name" value="SMAD_FHA_dom_sf"/>
</dbReference>
<dbReference type="GO" id="GO:0051301">
    <property type="term" value="P:cell division"/>
    <property type="evidence" value="ECO:0007669"/>
    <property type="project" value="UniProtKB-KW"/>
</dbReference>
<feature type="non-terminal residue" evidence="13">
    <location>
        <position position="1"/>
    </location>
</feature>
<evidence type="ECO:0000256" key="3">
    <source>
        <dbReference type="ARBA" id="ARBA00022679"/>
    </source>
</evidence>
<dbReference type="GO" id="GO:0008270">
    <property type="term" value="F:zinc ion binding"/>
    <property type="evidence" value="ECO:0007669"/>
    <property type="project" value="UniProtKB-KW"/>
</dbReference>
<dbReference type="PANTHER" id="PTHR16079:SF4">
    <property type="entry name" value="E3 UBIQUITIN-PROTEIN LIGASE CHFR"/>
    <property type="match status" value="1"/>
</dbReference>
<dbReference type="SUPFAM" id="SSF49879">
    <property type="entry name" value="SMAD/FHA domain"/>
    <property type="match status" value="1"/>
</dbReference>
<proteinExistence type="predicted"/>
<evidence type="ECO:0000256" key="10">
    <source>
        <dbReference type="ARBA" id="ARBA00023306"/>
    </source>
</evidence>
<keyword evidence="9" id="KW-0539">Nucleus</keyword>
<evidence type="ECO:0000256" key="7">
    <source>
        <dbReference type="ARBA" id="ARBA00022786"/>
    </source>
</evidence>
<dbReference type="InterPro" id="IPR001841">
    <property type="entry name" value="Znf_RING"/>
</dbReference>
<dbReference type="PANTHER" id="PTHR16079">
    <property type="entry name" value="UBIQUITIN LIGASE PROTEIN CHFR"/>
    <property type="match status" value="1"/>
</dbReference>
<sequence>SSNLMHSDMEIQEDEVILDLTNMGLGSHVARHCCKIFRNVDLGVVKLQNLSSCGMLINGQLLGKDEEIGLQNGNEIIFGPERQGHPIYLFSFIHGDQHGKLSEKVSSFVDNIRCSICLNIWHDVVSLTPCLHNFCNACFSDWYKRSGQKGIECICPQCRSDIYSVGRNHSLRNIVEEILKYNSSLQRSAEDCSHLDKRAMVKSDIMIIGSKRGSRRSAFTESSESDDESFNNGRGAQCPQCMTTQGSVGRGFHCVQETVHLTCQSCWRLMPLRTDISVPQMCVGCRKILCGAYWNSQNDIHSRSLFDIHCNNDVFLPISRRTFSEVPEHTHGGNTVEQDITRRCILEQGKTTSEVVQEWNVKLDAGEIDQPRLPANPTERITSATHLCNACAKIVVAHILHWFRVSVPKS</sequence>
<dbReference type="InterPro" id="IPR013083">
    <property type="entry name" value="Znf_RING/FYVE/PHD"/>
</dbReference>
<dbReference type="InterPro" id="IPR040909">
    <property type="entry name" value="CHFR_Znf-CRD"/>
</dbReference>
<evidence type="ECO:0000313" key="14">
    <source>
        <dbReference type="Proteomes" id="UP000824469"/>
    </source>
</evidence>
<evidence type="ECO:0000313" key="13">
    <source>
        <dbReference type="EMBL" id="KAH9307612.1"/>
    </source>
</evidence>
<keyword evidence="8" id="KW-0862">Zinc</keyword>
<evidence type="ECO:0000256" key="11">
    <source>
        <dbReference type="PROSITE-ProRule" id="PRU00175"/>
    </source>
</evidence>
<dbReference type="GO" id="GO:0005634">
    <property type="term" value="C:nucleus"/>
    <property type="evidence" value="ECO:0007669"/>
    <property type="project" value="UniProtKB-SubCell"/>
</dbReference>
<protein>
    <recommendedName>
        <fullName evidence="12">RING-type domain-containing protein</fullName>
    </recommendedName>
</protein>
<gene>
    <name evidence="13" type="ORF">KI387_035523</name>
</gene>
<feature type="non-terminal residue" evidence="13">
    <location>
        <position position="410"/>
    </location>
</feature>
<dbReference type="PROSITE" id="PS50089">
    <property type="entry name" value="ZF_RING_2"/>
    <property type="match status" value="1"/>
</dbReference>
<evidence type="ECO:0000256" key="2">
    <source>
        <dbReference type="ARBA" id="ARBA00022618"/>
    </source>
</evidence>
<evidence type="ECO:0000259" key="12">
    <source>
        <dbReference type="PROSITE" id="PS50089"/>
    </source>
</evidence>
<keyword evidence="3" id="KW-0808">Transferase</keyword>
<dbReference type="GO" id="GO:0016567">
    <property type="term" value="P:protein ubiquitination"/>
    <property type="evidence" value="ECO:0007669"/>
    <property type="project" value="TreeGrafter"/>
</dbReference>
<dbReference type="Gene3D" id="2.60.200.20">
    <property type="match status" value="1"/>
</dbReference>
<dbReference type="Pfam" id="PF17979">
    <property type="entry name" value="zf-CRD"/>
    <property type="match status" value="1"/>
</dbReference>
<evidence type="ECO:0000256" key="6">
    <source>
        <dbReference type="ARBA" id="ARBA00022776"/>
    </source>
</evidence>
<keyword evidence="6" id="KW-0498">Mitosis</keyword>
<name>A0AA38L0B9_TAXCH</name>
<dbReference type="SMART" id="SM00184">
    <property type="entry name" value="RING"/>
    <property type="match status" value="1"/>
</dbReference>
<dbReference type="Pfam" id="PF00097">
    <property type="entry name" value="zf-C3HC4"/>
    <property type="match status" value="1"/>
</dbReference>
<dbReference type="Gene3D" id="3.30.40.10">
    <property type="entry name" value="Zinc/RING finger domain, C3HC4 (zinc finger)"/>
    <property type="match status" value="1"/>
</dbReference>
<keyword evidence="7" id="KW-0833">Ubl conjugation pathway</keyword>
<dbReference type="GO" id="GO:0004842">
    <property type="term" value="F:ubiquitin-protein transferase activity"/>
    <property type="evidence" value="ECO:0007669"/>
    <property type="project" value="TreeGrafter"/>
</dbReference>
<evidence type="ECO:0000256" key="5">
    <source>
        <dbReference type="ARBA" id="ARBA00022771"/>
    </source>
</evidence>